<evidence type="ECO:0000256" key="1">
    <source>
        <dbReference type="ARBA" id="ARBA00022729"/>
    </source>
</evidence>
<dbReference type="InterPro" id="IPR013783">
    <property type="entry name" value="Ig-like_fold"/>
</dbReference>
<name>A0A8C3X2T8_9CETA</name>
<proteinExistence type="predicted"/>
<keyword evidence="2" id="KW-0391">Immunity</keyword>
<dbReference type="PANTHER" id="PTHR23268">
    <property type="entry name" value="T-CELL RECEPTOR BETA CHAIN"/>
    <property type="match status" value="1"/>
</dbReference>
<evidence type="ECO:0000259" key="3">
    <source>
        <dbReference type="PROSITE" id="PS50835"/>
    </source>
</evidence>
<dbReference type="Pfam" id="PF07686">
    <property type="entry name" value="V-set"/>
    <property type="match status" value="1"/>
</dbReference>
<evidence type="ECO:0000313" key="5">
    <source>
        <dbReference type="Proteomes" id="UP000694540"/>
    </source>
</evidence>
<dbReference type="GO" id="GO:0007166">
    <property type="term" value="P:cell surface receptor signaling pathway"/>
    <property type="evidence" value="ECO:0007669"/>
    <property type="project" value="TreeGrafter"/>
</dbReference>
<keyword evidence="1" id="KW-0732">Signal</keyword>
<evidence type="ECO:0000256" key="2">
    <source>
        <dbReference type="ARBA" id="ARBA00022859"/>
    </source>
</evidence>
<dbReference type="PROSITE" id="PS50835">
    <property type="entry name" value="IG_LIKE"/>
    <property type="match status" value="1"/>
</dbReference>
<sequence length="112" mass="12894">PGRRLILALNLQWEPGLMDAKITQTPRYLVKRMGQKVLLECVQDTNHERMFWYRQDPGLGLQLLHFSYDANLLENGDAPYGYNVSREKREVFLLTLESASTNQTSVYLCASS</sequence>
<organism evidence="4 5">
    <name type="scientific">Catagonus wagneri</name>
    <name type="common">Chacoan peccary</name>
    <dbReference type="NCBI Taxonomy" id="51154"/>
    <lineage>
        <taxon>Eukaryota</taxon>
        <taxon>Metazoa</taxon>
        <taxon>Chordata</taxon>
        <taxon>Craniata</taxon>
        <taxon>Vertebrata</taxon>
        <taxon>Euteleostomi</taxon>
        <taxon>Mammalia</taxon>
        <taxon>Eutheria</taxon>
        <taxon>Laurasiatheria</taxon>
        <taxon>Artiodactyla</taxon>
        <taxon>Suina</taxon>
        <taxon>Tayassuidae</taxon>
        <taxon>Catagonus</taxon>
    </lineage>
</organism>
<dbReference type="Proteomes" id="UP000694540">
    <property type="component" value="Unplaced"/>
</dbReference>
<reference evidence="4" key="2">
    <citation type="submission" date="2025-09" db="UniProtKB">
        <authorList>
            <consortium name="Ensembl"/>
        </authorList>
    </citation>
    <scope>IDENTIFICATION</scope>
</reference>
<feature type="domain" description="Ig-like" evidence="3">
    <location>
        <begin position="15"/>
        <end position="112"/>
    </location>
</feature>
<keyword evidence="5" id="KW-1185">Reference proteome</keyword>
<dbReference type="SUPFAM" id="SSF48726">
    <property type="entry name" value="Immunoglobulin"/>
    <property type="match status" value="1"/>
</dbReference>
<dbReference type="AlphaFoldDB" id="A0A8C3X2T8"/>
<dbReference type="GO" id="GO:0005886">
    <property type="term" value="C:plasma membrane"/>
    <property type="evidence" value="ECO:0007669"/>
    <property type="project" value="TreeGrafter"/>
</dbReference>
<dbReference type="InterPro" id="IPR007110">
    <property type="entry name" value="Ig-like_dom"/>
</dbReference>
<evidence type="ECO:0000313" key="4">
    <source>
        <dbReference type="Ensembl" id="ENSCWAP00000024818.1"/>
    </source>
</evidence>
<protein>
    <submittedName>
        <fullName evidence="4">T cell receptor beta variable 28</fullName>
    </submittedName>
</protein>
<dbReference type="InterPro" id="IPR036179">
    <property type="entry name" value="Ig-like_dom_sf"/>
</dbReference>
<dbReference type="InterPro" id="IPR050413">
    <property type="entry name" value="TCR_beta_variable"/>
</dbReference>
<dbReference type="GeneTree" id="ENSGT00940000162480"/>
<accession>A0A8C3X2T8</accession>
<dbReference type="PANTHER" id="PTHR23268:SF121">
    <property type="entry name" value="T CELL RECEPTOR BETA VARIABLE 28"/>
    <property type="match status" value="1"/>
</dbReference>
<dbReference type="GO" id="GO:0002376">
    <property type="term" value="P:immune system process"/>
    <property type="evidence" value="ECO:0007669"/>
    <property type="project" value="UniProtKB-KW"/>
</dbReference>
<gene>
    <name evidence="4" type="primary">TRBV28</name>
</gene>
<dbReference type="GO" id="GO:0042605">
    <property type="term" value="F:peptide antigen binding"/>
    <property type="evidence" value="ECO:0007669"/>
    <property type="project" value="Ensembl"/>
</dbReference>
<dbReference type="Ensembl" id="ENSCWAT00000026909.1">
    <property type="protein sequence ID" value="ENSCWAP00000024818.1"/>
    <property type="gene ID" value="ENSCWAG00000018893.1"/>
</dbReference>
<reference evidence="4" key="1">
    <citation type="submission" date="2025-08" db="UniProtKB">
        <authorList>
            <consortium name="Ensembl"/>
        </authorList>
    </citation>
    <scope>IDENTIFICATION</scope>
</reference>
<dbReference type="Gene3D" id="2.60.40.10">
    <property type="entry name" value="Immunoglobulins"/>
    <property type="match status" value="1"/>
</dbReference>
<dbReference type="InterPro" id="IPR013106">
    <property type="entry name" value="Ig_V-set"/>
</dbReference>